<keyword evidence="3 5" id="KW-0732">Signal</keyword>
<dbReference type="InterPro" id="IPR001320">
    <property type="entry name" value="Iontro_rcpt_C"/>
</dbReference>
<evidence type="ECO:0000256" key="1">
    <source>
        <dbReference type="ARBA" id="ARBA00004196"/>
    </source>
</evidence>
<gene>
    <name evidence="8" type="ORF">CD158_07105</name>
</gene>
<organism evidence="8 9">
    <name type="scientific">Staphylococcus auricularis</name>
    <dbReference type="NCBI Taxonomy" id="29379"/>
    <lineage>
        <taxon>Bacteria</taxon>
        <taxon>Bacillati</taxon>
        <taxon>Bacillota</taxon>
        <taxon>Bacilli</taxon>
        <taxon>Bacillales</taxon>
        <taxon>Staphylococcaceae</taxon>
        <taxon>Staphylococcus</taxon>
    </lineage>
</organism>
<dbReference type="EMBL" id="PPQW01000044">
    <property type="protein sequence ID" value="PNZ67017.1"/>
    <property type="molecule type" value="Genomic_DNA"/>
</dbReference>
<feature type="chain" id="PRO_5042854273" evidence="5">
    <location>
        <begin position="20"/>
        <end position="266"/>
    </location>
</feature>
<proteinExistence type="inferred from homology"/>
<evidence type="ECO:0000313" key="9">
    <source>
        <dbReference type="Proteomes" id="UP000242470"/>
    </source>
</evidence>
<evidence type="ECO:0000259" key="7">
    <source>
        <dbReference type="SMART" id="SM00079"/>
    </source>
</evidence>
<evidence type="ECO:0000313" key="8">
    <source>
        <dbReference type="EMBL" id="PNZ67017.1"/>
    </source>
</evidence>
<dbReference type="Proteomes" id="UP000242470">
    <property type="component" value="Unassembled WGS sequence"/>
</dbReference>
<dbReference type="PROSITE" id="PS51257">
    <property type="entry name" value="PROKAR_LIPOPROTEIN"/>
    <property type="match status" value="1"/>
</dbReference>
<feature type="signal peptide" evidence="5">
    <location>
        <begin position="1"/>
        <end position="19"/>
    </location>
</feature>
<feature type="domain" description="Ionotropic glutamate receptor C-terminal" evidence="7">
    <location>
        <begin position="41"/>
        <end position="260"/>
    </location>
</feature>
<name>A0AAP8TSX1_9STAP</name>
<protein>
    <submittedName>
        <fullName evidence="8">Amino acid ABC transporter substrate-binding protein</fullName>
    </submittedName>
</protein>
<evidence type="ECO:0000256" key="5">
    <source>
        <dbReference type="SAM" id="SignalP"/>
    </source>
</evidence>
<evidence type="ECO:0000259" key="6">
    <source>
        <dbReference type="SMART" id="SM00062"/>
    </source>
</evidence>
<evidence type="ECO:0000256" key="2">
    <source>
        <dbReference type="ARBA" id="ARBA00010333"/>
    </source>
</evidence>
<sequence>MKKLIYGLFVTLLAVVLTACGNDDSDKDAANKSESSSDDKTLVVGTEGTYAPFTFHNKDDELTGYDIDVTNAVAKEIGYKVEYKETQWDSMFAGLDAGRFDMIANQVGINKERQEKYKFSDPYTYSNAVLVVSEDNNDIKSFDDVKGKKLAQTFTSNYGQMAKDKGADVTKVDGFNQAMDLILSNRVDGTFNDNVSYLDYKKQKPSAKIKAIEGDEEQSQSAFIFTKKEDDKKIEDINKALKKLKDNGELTKISKKWFDDDVSEPK</sequence>
<dbReference type="GO" id="GO:0015276">
    <property type="term" value="F:ligand-gated monoatomic ion channel activity"/>
    <property type="evidence" value="ECO:0007669"/>
    <property type="project" value="InterPro"/>
</dbReference>
<reference evidence="8 9" key="1">
    <citation type="submission" date="2017-08" db="EMBL/GenBank/DDBJ databases">
        <title>Draft genome sequences of 64 type strains of genus Staph aureus.</title>
        <authorList>
            <person name="Cole K."/>
            <person name="Golubchik T."/>
            <person name="Russell J."/>
            <person name="Foster D."/>
            <person name="Llewelyn M."/>
            <person name="Wilson D."/>
            <person name="Crook D."/>
            <person name="Paul J."/>
        </authorList>
    </citation>
    <scope>NUCLEOTIDE SEQUENCE [LARGE SCALE GENOMIC DNA]</scope>
    <source>
        <strain evidence="8 9">NCTC 12101</strain>
    </source>
</reference>
<dbReference type="SMART" id="SM00079">
    <property type="entry name" value="PBPe"/>
    <property type="match status" value="1"/>
</dbReference>
<evidence type="ECO:0000256" key="3">
    <source>
        <dbReference type="ARBA" id="ARBA00022729"/>
    </source>
</evidence>
<dbReference type="PANTHER" id="PTHR35936:SF34">
    <property type="entry name" value="ABC TRANSPORTER EXTRACELLULAR-BINDING PROTEIN YCKB-RELATED"/>
    <property type="match status" value="1"/>
</dbReference>
<dbReference type="Pfam" id="PF00497">
    <property type="entry name" value="SBP_bac_3"/>
    <property type="match status" value="1"/>
</dbReference>
<dbReference type="GO" id="GO:0030313">
    <property type="term" value="C:cell envelope"/>
    <property type="evidence" value="ECO:0007669"/>
    <property type="project" value="UniProtKB-SubCell"/>
</dbReference>
<comment type="subcellular location">
    <subcellularLocation>
        <location evidence="1">Cell envelope</location>
    </subcellularLocation>
</comment>
<comment type="caution">
    <text evidence="8">The sequence shown here is derived from an EMBL/GenBank/DDBJ whole genome shotgun (WGS) entry which is preliminary data.</text>
</comment>
<dbReference type="SUPFAM" id="SSF53850">
    <property type="entry name" value="Periplasmic binding protein-like II"/>
    <property type="match status" value="1"/>
</dbReference>
<comment type="similarity">
    <text evidence="2 4">Belongs to the bacterial solute-binding protein 3 family.</text>
</comment>
<dbReference type="RefSeq" id="WP_059106341.1">
    <property type="nucleotide sequence ID" value="NZ_AP024589.1"/>
</dbReference>
<feature type="domain" description="Solute-binding protein family 3/N-terminal" evidence="6">
    <location>
        <begin position="41"/>
        <end position="261"/>
    </location>
</feature>
<dbReference type="InterPro" id="IPR018313">
    <property type="entry name" value="SBP_3_CS"/>
</dbReference>
<dbReference type="InterPro" id="IPR001638">
    <property type="entry name" value="Solute-binding_3/MltF_N"/>
</dbReference>
<dbReference type="PROSITE" id="PS01039">
    <property type="entry name" value="SBP_BACTERIAL_3"/>
    <property type="match status" value="1"/>
</dbReference>
<dbReference type="GeneID" id="64983022"/>
<dbReference type="SMART" id="SM00062">
    <property type="entry name" value="PBPb"/>
    <property type="match status" value="1"/>
</dbReference>
<dbReference type="AlphaFoldDB" id="A0AAP8TSX1"/>
<evidence type="ECO:0000256" key="4">
    <source>
        <dbReference type="RuleBase" id="RU003744"/>
    </source>
</evidence>
<dbReference type="Gene3D" id="3.40.190.10">
    <property type="entry name" value="Periplasmic binding protein-like II"/>
    <property type="match status" value="2"/>
</dbReference>
<dbReference type="GO" id="GO:0016020">
    <property type="term" value="C:membrane"/>
    <property type="evidence" value="ECO:0007669"/>
    <property type="project" value="InterPro"/>
</dbReference>
<dbReference type="PANTHER" id="PTHR35936">
    <property type="entry name" value="MEMBRANE-BOUND LYTIC MUREIN TRANSGLYCOSYLASE F"/>
    <property type="match status" value="1"/>
</dbReference>
<accession>A0AAP8TSX1</accession>